<dbReference type="InterPro" id="IPR015527">
    <property type="entry name" value="Pept_C26_g-glut_hydrolase"/>
</dbReference>
<dbReference type="OrthoDB" id="64220at2759"/>
<dbReference type="Gene3D" id="3.40.50.880">
    <property type="match status" value="1"/>
</dbReference>
<dbReference type="EC" id="3.4.19.9" evidence="3"/>
<dbReference type="Proteomes" id="UP000332933">
    <property type="component" value="Unassembled WGS sequence"/>
</dbReference>
<dbReference type="AlphaFoldDB" id="A0A485LGN9"/>
<keyword evidence="13" id="KW-1185">Reference proteome</keyword>
<name>A0A485LGN9_9STRA</name>
<dbReference type="EMBL" id="CAADRA010006923">
    <property type="protein sequence ID" value="VFT97317.1"/>
    <property type="molecule type" value="Genomic_DNA"/>
</dbReference>
<reference evidence="11" key="2">
    <citation type="submission" date="2019-06" db="EMBL/GenBank/DDBJ databases">
        <title>Genomics analysis of Aphanomyces spp. identifies a new class of oomycete effector associated with host adaptation.</title>
        <authorList>
            <person name="Gaulin E."/>
        </authorList>
    </citation>
    <scope>NUCLEOTIDE SEQUENCE</scope>
    <source>
        <strain evidence="11">CBS 578.67</strain>
    </source>
</reference>
<feature type="active site" description="Proton donor" evidence="7">
    <location>
        <position position="272"/>
    </location>
</feature>
<keyword evidence="10" id="KW-0812">Transmembrane</keyword>
<sequence length="339" mass="36687">MSEDTSPILPKTDREARRGSREGHYGLKAFMVGLSVVAVAIVCLVVYAVPLPQHRGGVVPQVVLTPNPVIAVLSLPSSTEPHADETIESSYIKWIESAGGRAMRIPFHASNDDIAALLCAANGVLLPGGTDDVPPAAAAFIFNHILALHENESHVPLWATGRAMSWLLQLKSGNNSILDVVNATNMSSVLAFPNGLIRGSRMFGYSPVFDVMEAETAARSLEDGGIYPRHMAASPSLASFFKPLATAIDRQGQKYVAAIEGIDNPIYGVHFHPEKNAYDFGHGSVDHSANAILSSQALAHFFVGEARRNNHRFDPTTTHTVQWLDYDGELRFNASTTHR</sequence>
<dbReference type="GO" id="GO:0034722">
    <property type="term" value="F:gamma-glutamyl-peptidase activity"/>
    <property type="evidence" value="ECO:0007669"/>
    <property type="project" value="UniProtKB-EC"/>
</dbReference>
<dbReference type="GO" id="GO:0005773">
    <property type="term" value="C:vacuole"/>
    <property type="evidence" value="ECO:0007669"/>
    <property type="project" value="TreeGrafter"/>
</dbReference>
<protein>
    <recommendedName>
        <fullName evidence="3">folate gamma-glutamyl hydrolase</fullName>
        <ecNumber evidence="3">3.4.19.9</ecNumber>
    </recommendedName>
</protein>
<dbReference type="InterPro" id="IPR011697">
    <property type="entry name" value="Peptidase_C26"/>
</dbReference>
<evidence type="ECO:0000256" key="10">
    <source>
        <dbReference type="SAM" id="Phobius"/>
    </source>
</evidence>
<keyword evidence="4" id="KW-0964">Secreted</keyword>
<feature type="transmembrane region" description="Helical" evidence="10">
    <location>
        <begin position="27"/>
        <end position="49"/>
    </location>
</feature>
<dbReference type="SUPFAM" id="SSF52317">
    <property type="entry name" value="Class I glutamine amidotransferase-like"/>
    <property type="match status" value="1"/>
</dbReference>
<evidence type="ECO:0000256" key="7">
    <source>
        <dbReference type="PIRSR" id="PIRSR615527-1"/>
    </source>
</evidence>
<evidence type="ECO:0000256" key="1">
    <source>
        <dbReference type="ARBA" id="ARBA00004239"/>
    </source>
</evidence>
<evidence type="ECO:0000256" key="9">
    <source>
        <dbReference type="SAM" id="MobiDB-lite"/>
    </source>
</evidence>
<keyword evidence="5" id="KW-0732">Signal</keyword>
<feature type="compositionally biased region" description="Basic and acidic residues" evidence="9">
    <location>
        <begin position="11"/>
        <end position="20"/>
    </location>
</feature>
<dbReference type="Pfam" id="PF07722">
    <property type="entry name" value="Peptidase_C26"/>
    <property type="match status" value="1"/>
</dbReference>
<evidence type="ECO:0000256" key="4">
    <source>
        <dbReference type="ARBA" id="ARBA00022525"/>
    </source>
</evidence>
<evidence type="ECO:0000256" key="2">
    <source>
        <dbReference type="ARBA" id="ARBA00011083"/>
    </source>
</evidence>
<evidence type="ECO:0000256" key="8">
    <source>
        <dbReference type="PROSITE-ProRule" id="PRU00607"/>
    </source>
</evidence>
<evidence type="ECO:0000313" key="12">
    <source>
        <dbReference type="EMBL" id="VFT97317.1"/>
    </source>
</evidence>
<feature type="region of interest" description="Disordered" evidence="9">
    <location>
        <begin position="1"/>
        <end position="20"/>
    </location>
</feature>
<dbReference type="PROSITE" id="PS51275">
    <property type="entry name" value="PEPTIDASE_C26_GGH"/>
    <property type="match status" value="1"/>
</dbReference>
<comment type="caution">
    <text evidence="8">Lacks conserved residue(s) required for the propagation of feature annotation.</text>
</comment>
<evidence type="ECO:0000313" key="13">
    <source>
        <dbReference type="Proteomes" id="UP000332933"/>
    </source>
</evidence>
<comment type="subcellular location">
    <subcellularLocation>
        <location evidence="1">Secreted</location>
        <location evidence="1">Extracellular space</location>
    </subcellularLocation>
</comment>
<dbReference type="PANTHER" id="PTHR11315">
    <property type="entry name" value="PROTEASE FAMILY C26 GAMMA-GLUTAMYL HYDROLASE"/>
    <property type="match status" value="1"/>
</dbReference>
<dbReference type="GO" id="GO:0005576">
    <property type="term" value="C:extracellular region"/>
    <property type="evidence" value="ECO:0007669"/>
    <property type="project" value="UniProtKB-SubCell"/>
</dbReference>
<dbReference type="PANTHER" id="PTHR11315:SF0">
    <property type="entry name" value="FOLATE GAMMA-GLUTAMYL HYDROLASE"/>
    <property type="match status" value="1"/>
</dbReference>
<keyword evidence="6" id="KW-0378">Hydrolase</keyword>
<evidence type="ECO:0000256" key="6">
    <source>
        <dbReference type="ARBA" id="ARBA00022801"/>
    </source>
</evidence>
<dbReference type="EMBL" id="VJMH01006897">
    <property type="protein sequence ID" value="KAF0687653.1"/>
    <property type="molecule type" value="Genomic_DNA"/>
</dbReference>
<organism evidence="12 13">
    <name type="scientific">Aphanomyces stellatus</name>
    <dbReference type="NCBI Taxonomy" id="120398"/>
    <lineage>
        <taxon>Eukaryota</taxon>
        <taxon>Sar</taxon>
        <taxon>Stramenopiles</taxon>
        <taxon>Oomycota</taxon>
        <taxon>Saprolegniomycetes</taxon>
        <taxon>Saprolegniales</taxon>
        <taxon>Verrucalvaceae</taxon>
        <taxon>Aphanomyces</taxon>
    </lineage>
</organism>
<reference evidence="12 13" key="1">
    <citation type="submission" date="2019-03" db="EMBL/GenBank/DDBJ databases">
        <authorList>
            <person name="Gaulin E."/>
            <person name="Dumas B."/>
        </authorList>
    </citation>
    <scope>NUCLEOTIDE SEQUENCE [LARGE SCALE GENOMIC DNA]</scope>
    <source>
        <strain evidence="12">CBS 568.67</strain>
    </source>
</reference>
<evidence type="ECO:0000256" key="5">
    <source>
        <dbReference type="ARBA" id="ARBA00022729"/>
    </source>
</evidence>
<comment type="similarity">
    <text evidence="2">Belongs to the peptidase C26 family.</text>
</comment>
<dbReference type="GO" id="GO:0046900">
    <property type="term" value="P:tetrahydrofolylpolyglutamate metabolic process"/>
    <property type="evidence" value="ECO:0007669"/>
    <property type="project" value="TreeGrafter"/>
</dbReference>
<dbReference type="InterPro" id="IPR029062">
    <property type="entry name" value="Class_I_gatase-like"/>
</dbReference>
<accession>A0A485LGN9</accession>
<evidence type="ECO:0000313" key="11">
    <source>
        <dbReference type="EMBL" id="KAF0687653.1"/>
    </source>
</evidence>
<gene>
    <name evidence="12" type="primary">Aste57867_20637</name>
    <name evidence="11" type="ORF">As57867_020569</name>
    <name evidence="12" type="ORF">ASTE57867_20637</name>
</gene>
<proteinExistence type="inferred from homology"/>
<evidence type="ECO:0000256" key="3">
    <source>
        <dbReference type="ARBA" id="ARBA00012886"/>
    </source>
</evidence>
<keyword evidence="10" id="KW-0472">Membrane</keyword>
<keyword evidence="10" id="KW-1133">Transmembrane helix</keyword>